<proteinExistence type="predicted"/>
<dbReference type="RefSeq" id="WP_191898324.1">
    <property type="nucleotide sequence ID" value="NZ_BOOL01000068.1"/>
</dbReference>
<dbReference type="EMBL" id="BOOL01000068">
    <property type="protein sequence ID" value="GII12544.1"/>
    <property type="molecule type" value="Genomic_DNA"/>
</dbReference>
<gene>
    <name evidence="1" type="ORF">Ppa06_63420</name>
</gene>
<comment type="caution">
    <text evidence="1">The sequence shown here is derived from an EMBL/GenBank/DDBJ whole genome shotgun (WGS) entry which is preliminary data.</text>
</comment>
<accession>A0ABQ4HK83</accession>
<evidence type="ECO:0008006" key="3">
    <source>
        <dbReference type="Google" id="ProtNLM"/>
    </source>
</evidence>
<keyword evidence="2" id="KW-1185">Reference proteome</keyword>
<sequence length="196" mass="20810">MDRPVWLLDVDGVINASRPGWGAAPRSGTAYSGSNAYRMRWAPALLDRIRALHRAGDVEICWCSTWCADVDQLERLFALPRLARAWSGHLSASAAAAAKLAAARDVLARGRRLIWTDDVEVPESGPVHDELTRGGRALLIAPSPGRGLQPEHMDAIEAFISTPAADGPGCGADATPADEALLIARRLLGGAPPPPL</sequence>
<dbReference type="Proteomes" id="UP000633041">
    <property type="component" value="Unassembled WGS sequence"/>
</dbReference>
<organism evidence="1 2">
    <name type="scientific">Planomonospora parontospora subsp. parontospora</name>
    <dbReference type="NCBI Taxonomy" id="97194"/>
    <lineage>
        <taxon>Bacteria</taxon>
        <taxon>Bacillati</taxon>
        <taxon>Actinomycetota</taxon>
        <taxon>Actinomycetes</taxon>
        <taxon>Streptosporangiales</taxon>
        <taxon>Streptosporangiaceae</taxon>
        <taxon>Planomonospora</taxon>
    </lineage>
</organism>
<reference evidence="1 2" key="1">
    <citation type="submission" date="2021-01" db="EMBL/GenBank/DDBJ databases">
        <title>Whole genome shotgun sequence of Planomonospora parontospora subsp. parontospora NBRC 13880.</title>
        <authorList>
            <person name="Komaki H."/>
            <person name="Tamura T."/>
        </authorList>
    </citation>
    <scope>NUCLEOTIDE SEQUENCE [LARGE SCALE GENOMIC DNA]</scope>
    <source>
        <strain evidence="1 2">NBRC 13880</strain>
    </source>
</reference>
<dbReference type="Pfam" id="PF18143">
    <property type="entry name" value="HAD_SAK_2"/>
    <property type="match status" value="1"/>
</dbReference>
<name>A0ABQ4HK83_9ACTN</name>
<evidence type="ECO:0000313" key="2">
    <source>
        <dbReference type="Proteomes" id="UP000633041"/>
    </source>
</evidence>
<evidence type="ECO:0000313" key="1">
    <source>
        <dbReference type="EMBL" id="GII12544.1"/>
    </source>
</evidence>
<protein>
    <recommendedName>
        <fullName evidence="3">Secreted protein</fullName>
    </recommendedName>
</protein>